<sequence>MWRIALGIGFVRLQTGMCGAFGKPLGTVIRVLIGQGIMPICNKLKNKEHVIEALHRAKFKFSGCGKIHISKNWRFTECSEDEFGSMVAEEQFIPGGYRVKHSSNCSSQKNVRTADFEVVKCAVPQRVLGSVYFFQLVFMLPGYHSCKACSYYSLSSSKISVSKIGQQPWVENLGAMKAGSSCGDKLDAKVTFLEAIKS</sequence>
<comment type="caution">
    <text evidence="5">The sequence shown here is derived from an EMBL/GenBank/DDBJ whole genome shotgun (WGS) entry which is preliminary data.</text>
</comment>
<dbReference type="Proteomes" id="UP000322234">
    <property type="component" value="Unassembled WGS sequence"/>
</dbReference>
<organism evidence="5 6">
    <name type="scientific">Bos mutus</name>
    <name type="common">wild yak</name>
    <dbReference type="NCBI Taxonomy" id="72004"/>
    <lineage>
        <taxon>Eukaryota</taxon>
        <taxon>Metazoa</taxon>
        <taxon>Chordata</taxon>
        <taxon>Craniata</taxon>
        <taxon>Vertebrata</taxon>
        <taxon>Euteleostomi</taxon>
        <taxon>Mammalia</taxon>
        <taxon>Eutheria</taxon>
        <taxon>Laurasiatheria</taxon>
        <taxon>Artiodactyla</taxon>
        <taxon>Ruminantia</taxon>
        <taxon>Pecora</taxon>
        <taxon>Bovidae</taxon>
        <taxon>Bovinae</taxon>
        <taxon>Bos</taxon>
    </lineage>
</organism>
<dbReference type="PANTHER" id="PTHR11726">
    <property type="entry name" value="60S RIBOSOMAL PROTEIN L10"/>
    <property type="match status" value="1"/>
</dbReference>
<dbReference type="EMBL" id="VBQZ03000120">
    <property type="protein sequence ID" value="MXQ94682.1"/>
    <property type="molecule type" value="Genomic_DNA"/>
</dbReference>
<dbReference type="InterPro" id="IPR001197">
    <property type="entry name" value="Ribosomal_uL16_euk_arch"/>
</dbReference>
<reference evidence="5" key="1">
    <citation type="submission" date="2019-10" db="EMBL/GenBank/DDBJ databases">
        <title>The sequence and de novo assembly of the wild yak genome.</title>
        <authorList>
            <person name="Liu Y."/>
        </authorList>
    </citation>
    <scope>NUCLEOTIDE SEQUENCE [LARGE SCALE GENOMIC DNA]</scope>
    <source>
        <strain evidence="5">WY2019</strain>
    </source>
</reference>
<name>A0A6B0RYJ8_9CETA</name>
<dbReference type="Pfam" id="PF00252">
    <property type="entry name" value="Ribosomal_L16"/>
    <property type="match status" value="1"/>
</dbReference>
<feature type="chain" id="PRO_5025447484" evidence="4">
    <location>
        <begin position="21"/>
        <end position="198"/>
    </location>
</feature>
<dbReference type="SUPFAM" id="SSF54686">
    <property type="entry name" value="Ribosomal protein L16p/L10e"/>
    <property type="match status" value="1"/>
</dbReference>
<accession>A0A6B0RYJ8</accession>
<dbReference type="GO" id="GO:1990904">
    <property type="term" value="C:ribonucleoprotein complex"/>
    <property type="evidence" value="ECO:0007669"/>
    <property type="project" value="UniProtKB-KW"/>
</dbReference>
<dbReference type="GO" id="GO:0005840">
    <property type="term" value="C:ribosome"/>
    <property type="evidence" value="ECO:0007669"/>
    <property type="project" value="UniProtKB-KW"/>
</dbReference>
<dbReference type="GO" id="GO:0003735">
    <property type="term" value="F:structural constituent of ribosome"/>
    <property type="evidence" value="ECO:0007669"/>
    <property type="project" value="InterPro"/>
</dbReference>
<gene>
    <name evidence="5" type="ORF">E5288_WYG010780</name>
</gene>
<keyword evidence="6" id="KW-1185">Reference proteome</keyword>
<dbReference type="InterPro" id="IPR036920">
    <property type="entry name" value="Ribosomal_uL16_sf"/>
</dbReference>
<dbReference type="Gene3D" id="3.90.1170.10">
    <property type="entry name" value="Ribosomal protein L10e/L16"/>
    <property type="match status" value="1"/>
</dbReference>
<evidence type="ECO:0000256" key="1">
    <source>
        <dbReference type="ARBA" id="ARBA00008931"/>
    </source>
</evidence>
<dbReference type="AlphaFoldDB" id="A0A6B0RYJ8"/>
<keyword evidence="3" id="KW-0687">Ribonucleoprotein</keyword>
<evidence type="ECO:0000256" key="4">
    <source>
        <dbReference type="SAM" id="SignalP"/>
    </source>
</evidence>
<keyword evidence="4" id="KW-0732">Signal</keyword>
<protein>
    <submittedName>
        <fullName evidence="5">Uncharacterized protein</fullName>
    </submittedName>
</protein>
<feature type="signal peptide" evidence="4">
    <location>
        <begin position="1"/>
        <end position="20"/>
    </location>
</feature>
<comment type="similarity">
    <text evidence="1">Belongs to the universal ribosomal protein uL16 family.</text>
</comment>
<dbReference type="GO" id="GO:0006412">
    <property type="term" value="P:translation"/>
    <property type="evidence" value="ECO:0007669"/>
    <property type="project" value="InterPro"/>
</dbReference>
<evidence type="ECO:0000313" key="6">
    <source>
        <dbReference type="Proteomes" id="UP000322234"/>
    </source>
</evidence>
<evidence type="ECO:0000313" key="5">
    <source>
        <dbReference type="EMBL" id="MXQ94682.1"/>
    </source>
</evidence>
<evidence type="ECO:0000256" key="2">
    <source>
        <dbReference type="ARBA" id="ARBA00022980"/>
    </source>
</evidence>
<evidence type="ECO:0000256" key="3">
    <source>
        <dbReference type="ARBA" id="ARBA00023274"/>
    </source>
</evidence>
<proteinExistence type="inferred from homology"/>
<dbReference type="InterPro" id="IPR047873">
    <property type="entry name" value="Ribosomal_uL16"/>
</dbReference>
<keyword evidence="2" id="KW-0689">Ribosomal protein</keyword>